<keyword evidence="6 8" id="KW-0505">Motor protein</keyword>
<dbReference type="Proteomes" id="UP000220158">
    <property type="component" value="Chromosome 8"/>
</dbReference>
<dbReference type="GO" id="GO:0007018">
    <property type="term" value="P:microtubule-based movement"/>
    <property type="evidence" value="ECO:0007669"/>
    <property type="project" value="InterPro"/>
</dbReference>
<dbReference type="VEuPathDB" id="PlasmoDB:PRELSG_0820600"/>
<evidence type="ECO:0000256" key="8">
    <source>
        <dbReference type="PROSITE-ProRule" id="PRU00283"/>
    </source>
</evidence>
<dbReference type="GeneID" id="39735882"/>
<keyword evidence="7" id="KW-0206">Cytoskeleton</keyword>
<dbReference type="RefSeq" id="XP_028532785.1">
    <property type="nucleotide sequence ID" value="XM_028676280.1"/>
</dbReference>
<evidence type="ECO:0000256" key="3">
    <source>
        <dbReference type="ARBA" id="ARBA00022701"/>
    </source>
</evidence>
<dbReference type="GO" id="GO:0005524">
    <property type="term" value="F:ATP binding"/>
    <property type="evidence" value="ECO:0007669"/>
    <property type="project" value="UniProtKB-UniRule"/>
</dbReference>
<accession>A0A1J1H4E2</accession>
<dbReference type="PANTHER" id="PTHR47970">
    <property type="entry name" value="KINESIN-LIKE PROTEIN KIF11"/>
    <property type="match status" value="1"/>
</dbReference>
<feature type="compositionally biased region" description="Polar residues" evidence="10">
    <location>
        <begin position="1329"/>
        <end position="1339"/>
    </location>
</feature>
<evidence type="ECO:0000256" key="9">
    <source>
        <dbReference type="SAM" id="Coils"/>
    </source>
</evidence>
<dbReference type="GO" id="GO:0072686">
    <property type="term" value="C:mitotic spindle"/>
    <property type="evidence" value="ECO:0007669"/>
    <property type="project" value="TreeGrafter"/>
</dbReference>
<dbReference type="InterPro" id="IPR001752">
    <property type="entry name" value="Kinesin_motor_dom"/>
</dbReference>
<feature type="coiled-coil region" evidence="9">
    <location>
        <begin position="439"/>
        <end position="466"/>
    </location>
</feature>
<dbReference type="SMART" id="SM00129">
    <property type="entry name" value="KISc"/>
    <property type="match status" value="1"/>
</dbReference>
<dbReference type="InterPro" id="IPR047149">
    <property type="entry name" value="KIF11-like"/>
</dbReference>
<sequence>MQRGSYNNERSSCVNIKVIVRCRPLNEKEKNDINNEEVVKIHNNEVIVTVNRNNEIYEKKYNFDYACDKNVDQKTLFNNYIFQIVDEVLEGFNCTLFCYGQTGTGKTYTMEGKILELLKNADNKKLDLSDSINSDINCYYELCENDDTGIIFRVTKRIFEILSKRKEEKSKKFEENNNISKNNIKNIEITNEEEKRLDLNKSENKDINNINDIYNIEKNVYDFNIKVSYLEIYNEELCDLLSSTSESNKLKIYEDTTNKNKGLNVDKLEERTINSFEEIYYIVCSAIKKRRTAETSYNKKSSRSHSIFTITLIMKDLNNEGESITKIGKLNLVDLAGSENALKSSFGNLKIRQQESCNINQSLLTLGRVINALIENSSYIPYRDSKLTRLLQDSLGGKTKTFIVATISPSSLCVDETLSTLDYVFRAKNIKNKPEINVKTTKQLKIKDLNNEIEKLRNALNLSREKRGVYLDNEEYNNIQNSLKKNKEIILQKEKILFEKSKKIKTLLSKMDYTDDIQNQIINLMKDVLSKYKNIQSLHEILINKMVEEKYITQFLINEFHMMEEKYYDNIKLYRESQKKISSIINENIVSLKKNIQHNKSYINEMCKNIMQILVDTKKHIIENKQLLIKSIKGFYKLNTDLCFKKNDLLNFVLDHLDIIQKYDQNYIFIIEKIKKNILTCRIKLFTNNDLLSIENLKNEEITSELLFSDNCSKETENTILKRNERVSKIEGEELNENENNKDQNTLKNEKNVGNSLNIIEDDKKIIDDKLNETLLDADNNLKLKSSLTKNNLIILKELTSNNEGIDALKKIDNYLSVEKLNTESLIECIKNISNLFHIFLKSFSFYFKKNIDEKTTLLNTEKKNIENLIENFHNDYKTFEENLSNKKCKMISNYKKKINEEIQLFQENVLEEIKTVISKNIDNINSKINVKLESLNNELHNEAKKDYKGFFTNSLKTLKTFLCDYNEKNINYHKQYYNINDEFYKKIEKYHSILDNILIDLNNKYIDEERQVKNNIKNIVNIYNNLVDKNNKAIDKIAEEIYHHTNNNIEEKEQLYQIISKKILQEKNDVLEKEKANIHESKSNENIKIYNSLFVENIEKCNKRINKLIENLKKDYFQDINIISNYEIENKEEIKNINEEVKKIRTSINSDFININNKEEKNDFHYSDYAYNDNIYLEIKNNILREIEDISYSRNIDFKCLFENINENLNFIIKANELPKDKKLSGEYLFNLNNSTSIYHNNRNNFINEYINNQKNSNSQMPINNDHKFINEKMQTSNNLNKVETENENIKAQNIKEDKNVSSNENMNISSINTSENKYPTTKIKVIENSNSKKNSPTLKRLKEDNYKNRKFKLPRRSKN</sequence>
<dbReference type="SUPFAM" id="SSF52540">
    <property type="entry name" value="P-loop containing nucleoside triphosphate hydrolases"/>
    <property type="match status" value="1"/>
</dbReference>
<reference evidence="12 13" key="1">
    <citation type="submission" date="2015-04" db="EMBL/GenBank/DDBJ databases">
        <authorList>
            <consortium name="Pathogen Informatics"/>
        </authorList>
    </citation>
    <scope>NUCLEOTIDE SEQUENCE [LARGE SCALE GENOMIC DNA]</scope>
    <source>
        <strain evidence="12 13">SGS1</strain>
    </source>
</reference>
<comment type="similarity">
    <text evidence="8">Belongs to the TRAFAC class myosin-kinesin ATPase superfamily. Kinesin family.</text>
</comment>
<evidence type="ECO:0000256" key="1">
    <source>
        <dbReference type="ARBA" id="ARBA00004245"/>
    </source>
</evidence>
<dbReference type="OMA" id="DDNKMDQ"/>
<gene>
    <name evidence="12" type="primary">EG5</name>
    <name evidence="12" type="ORF">PRELSG_0820600</name>
</gene>
<dbReference type="InterPro" id="IPR036961">
    <property type="entry name" value="Kinesin_motor_dom_sf"/>
</dbReference>
<evidence type="ECO:0000256" key="7">
    <source>
        <dbReference type="ARBA" id="ARBA00023212"/>
    </source>
</evidence>
<feature type="compositionally biased region" description="Basic residues" evidence="10">
    <location>
        <begin position="1350"/>
        <end position="1361"/>
    </location>
</feature>
<feature type="coiled-coil region" evidence="9">
    <location>
        <begin position="1062"/>
        <end position="1144"/>
    </location>
</feature>
<dbReference type="PANTHER" id="PTHR47970:SF12">
    <property type="entry name" value="KINESIN FAMILY MEMBER 11"/>
    <property type="match status" value="1"/>
</dbReference>
<organism evidence="12 13">
    <name type="scientific">Plasmodium relictum</name>
    <dbReference type="NCBI Taxonomy" id="85471"/>
    <lineage>
        <taxon>Eukaryota</taxon>
        <taxon>Sar</taxon>
        <taxon>Alveolata</taxon>
        <taxon>Apicomplexa</taxon>
        <taxon>Aconoidasida</taxon>
        <taxon>Haemosporida</taxon>
        <taxon>Plasmodiidae</taxon>
        <taxon>Plasmodium</taxon>
        <taxon>Plasmodium (Haemamoeba)</taxon>
    </lineage>
</organism>
<evidence type="ECO:0000256" key="4">
    <source>
        <dbReference type="ARBA" id="ARBA00022741"/>
    </source>
</evidence>
<name>A0A1J1H4E2_PLARL</name>
<evidence type="ECO:0000313" key="12">
    <source>
        <dbReference type="EMBL" id="CRG99780.1"/>
    </source>
</evidence>
<dbReference type="GO" id="GO:0051231">
    <property type="term" value="P:spindle elongation"/>
    <property type="evidence" value="ECO:0007669"/>
    <property type="project" value="TreeGrafter"/>
</dbReference>
<evidence type="ECO:0000259" key="11">
    <source>
        <dbReference type="PROSITE" id="PS50067"/>
    </source>
</evidence>
<keyword evidence="2" id="KW-0963">Cytoplasm</keyword>
<dbReference type="GO" id="GO:0090307">
    <property type="term" value="P:mitotic spindle assembly"/>
    <property type="evidence" value="ECO:0007669"/>
    <property type="project" value="TreeGrafter"/>
</dbReference>
<evidence type="ECO:0000256" key="5">
    <source>
        <dbReference type="ARBA" id="ARBA00022840"/>
    </source>
</evidence>
<feature type="domain" description="Kinesin motor" evidence="11">
    <location>
        <begin position="15"/>
        <end position="430"/>
    </location>
</feature>
<keyword evidence="4 8" id="KW-0547">Nucleotide-binding</keyword>
<keyword evidence="5 8" id="KW-0067">ATP-binding</keyword>
<dbReference type="GO" id="GO:0008017">
    <property type="term" value="F:microtubule binding"/>
    <property type="evidence" value="ECO:0007669"/>
    <property type="project" value="InterPro"/>
</dbReference>
<dbReference type="PROSITE" id="PS50067">
    <property type="entry name" value="KINESIN_MOTOR_2"/>
    <property type="match status" value="1"/>
</dbReference>
<evidence type="ECO:0000256" key="2">
    <source>
        <dbReference type="ARBA" id="ARBA00022490"/>
    </source>
</evidence>
<keyword evidence="9" id="KW-0175">Coiled coil</keyword>
<feature type="region of interest" description="Disordered" evidence="10">
    <location>
        <begin position="1329"/>
        <end position="1361"/>
    </location>
</feature>
<dbReference type="GO" id="GO:0005876">
    <property type="term" value="C:spindle microtubule"/>
    <property type="evidence" value="ECO:0007669"/>
    <property type="project" value="TreeGrafter"/>
</dbReference>
<keyword evidence="3" id="KW-0493">Microtubule</keyword>
<protein>
    <submittedName>
        <fullName evidence="12">Kinesin-5, putative</fullName>
    </submittedName>
</protein>
<dbReference type="InterPro" id="IPR019821">
    <property type="entry name" value="Kinesin_motor_CS"/>
</dbReference>
<keyword evidence="13" id="KW-1185">Reference proteome</keyword>
<dbReference type="Gene3D" id="3.40.850.10">
    <property type="entry name" value="Kinesin motor domain"/>
    <property type="match status" value="1"/>
</dbReference>
<evidence type="ECO:0000313" key="13">
    <source>
        <dbReference type="Proteomes" id="UP000220158"/>
    </source>
</evidence>
<dbReference type="GO" id="GO:0008574">
    <property type="term" value="F:plus-end-directed microtubule motor activity"/>
    <property type="evidence" value="ECO:0007669"/>
    <property type="project" value="TreeGrafter"/>
</dbReference>
<feature type="binding site" evidence="8">
    <location>
        <begin position="100"/>
        <end position="107"/>
    </location>
    <ligand>
        <name>ATP</name>
        <dbReference type="ChEBI" id="CHEBI:30616"/>
    </ligand>
</feature>
<dbReference type="OrthoDB" id="3176171at2759"/>
<evidence type="ECO:0000256" key="6">
    <source>
        <dbReference type="ARBA" id="ARBA00023175"/>
    </source>
</evidence>
<dbReference type="PRINTS" id="PR00380">
    <property type="entry name" value="KINESINHEAVY"/>
</dbReference>
<dbReference type="EMBL" id="LN835303">
    <property type="protein sequence ID" value="CRG99780.1"/>
    <property type="molecule type" value="Genomic_DNA"/>
</dbReference>
<comment type="subcellular location">
    <subcellularLocation>
        <location evidence="1">Cytoplasm</location>
        <location evidence="1">Cytoskeleton</location>
    </subcellularLocation>
</comment>
<dbReference type="KEGG" id="prel:PRELSG_0820600"/>
<feature type="coiled-coil region" evidence="9">
    <location>
        <begin position="1274"/>
        <end position="1301"/>
    </location>
</feature>
<dbReference type="InterPro" id="IPR027417">
    <property type="entry name" value="P-loop_NTPase"/>
</dbReference>
<feature type="coiled-coil region" evidence="9">
    <location>
        <begin position="852"/>
        <end position="883"/>
    </location>
</feature>
<dbReference type="PROSITE" id="PS00411">
    <property type="entry name" value="KINESIN_MOTOR_1"/>
    <property type="match status" value="1"/>
</dbReference>
<evidence type="ECO:0000256" key="10">
    <source>
        <dbReference type="SAM" id="MobiDB-lite"/>
    </source>
</evidence>
<proteinExistence type="inferred from homology"/>
<dbReference type="Pfam" id="PF00225">
    <property type="entry name" value="Kinesin"/>
    <property type="match status" value="1"/>
</dbReference>